<feature type="domain" description="DUF1587" evidence="3">
    <location>
        <begin position="63"/>
        <end position="122"/>
    </location>
</feature>
<evidence type="ECO:0000259" key="4">
    <source>
        <dbReference type="Pfam" id="PF07627"/>
    </source>
</evidence>
<dbReference type="InterPro" id="IPR013043">
    <property type="entry name" value="DUF1595"/>
</dbReference>
<feature type="domain" description="DUF1592" evidence="5">
    <location>
        <begin position="222"/>
        <end position="349"/>
    </location>
</feature>
<dbReference type="EMBL" id="ABCS01000020">
    <property type="protein sequence ID" value="EDM79405.1"/>
    <property type="molecule type" value="Genomic_DNA"/>
</dbReference>
<keyword evidence="8" id="KW-1185">Reference proteome</keyword>
<name>A6G482_9BACT</name>
<dbReference type="STRING" id="391625.PPSIR1_02591"/>
<reference evidence="7 8" key="1">
    <citation type="submission" date="2007-06" db="EMBL/GenBank/DDBJ databases">
        <authorList>
            <person name="Shimkets L."/>
            <person name="Ferriera S."/>
            <person name="Johnson J."/>
            <person name="Kravitz S."/>
            <person name="Beeson K."/>
            <person name="Sutton G."/>
            <person name="Rogers Y.-H."/>
            <person name="Friedman R."/>
            <person name="Frazier M."/>
            <person name="Venter J.C."/>
        </authorList>
    </citation>
    <scope>NUCLEOTIDE SEQUENCE [LARGE SCALE GENOMIC DNA]</scope>
    <source>
        <strain evidence="7 8">SIR-1</strain>
    </source>
</reference>
<protein>
    <recommendedName>
        <fullName evidence="9">Cellulose-binding domain protein</fullName>
    </recommendedName>
</protein>
<dbReference type="eggNOG" id="COG5297">
    <property type="taxonomic scope" value="Bacteria"/>
</dbReference>
<dbReference type="OrthoDB" id="127185at2"/>
<dbReference type="InterPro" id="IPR013039">
    <property type="entry name" value="DUF1588"/>
</dbReference>
<evidence type="ECO:0000313" key="7">
    <source>
        <dbReference type="EMBL" id="EDM79405.1"/>
    </source>
</evidence>
<dbReference type="InterPro" id="IPR011478">
    <property type="entry name" value="DUF1585"/>
</dbReference>
<dbReference type="RefSeq" id="WP_006971531.1">
    <property type="nucleotide sequence ID" value="NZ_ABCS01000020.1"/>
</dbReference>
<evidence type="ECO:0000259" key="2">
    <source>
        <dbReference type="Pfam" id="PF07624"/>
    </source>
</evidence>
<dbReference type="Pfam" id="PF07627">
    <property type="entry name" value="PSCyt3"/>
    <property type="match status" value="1"/>
</dbReference>
<accession>A6G482</accession>
<dbReference type="Pfam" id="PF07624">
    <property type="entry name" value="PSD2"/>
    <property type="match status" value="1"/>
</dbReference>
<dbReference type="Pfam" id="PF07626">
    <property type="entry name" value="PSD3"/>
    <property type="match status" value="1"/>
</dbReference>
<dbReference type="Pfam" id="PF07637">
    <property type="entry name" value="PSD5"/>
    <property type="match status" value="1"/>
</dbReference>
<evidence type="ECO:0000313" key="8">
    <source>
        <dbReference type="Proteomes" id="UP000005801"/>
    </source>
</evidence>
<evidence type="ECO:0000259" key="6">
    <source>
        <dbReference type="Pfam" id="PF07637"/>
    </source>
</evidence>
<feature type="region of interest" description="Disordered" evidence="1">
    <location>
        <begin position="28"/>
        <end position="50"/>
    </location>
</feature>
<feature type="domain" description="DUF1585" evidence="2">
    <location>
        <begin position="488"/>
        <end position="557"/>
    </location>
</feature>
<evidence type="ECO:0000256" key="1">
    <source>
        <dbReference type="SAM" id="MobiDB-lite"/>
    </source>
</evidence>
<gene>
    <name evidence="7" type="ORF">PPSIR1_02591</name>
</gene>
<proteinExistence type="predicted"/>
<comment type="caution">
    <text evidence="7">The sequence shown here is derived from an EMBL/GenBank/DDBJ whole genome shotgun (WGS) entry which is preliminary data.</text>
</comment>
<evidence type="ECO:0000259" key="3">
    <source>
        <dbReference type="Pfam" id="PF07626"/>
    </source>
</evidence>
<feature type="domain" description="DUF1595" evidence="6">
    <location>
        <begin position="143"/>
        <end position="203"/>
    </location>
</feature>
<dbReference type="InterPro" id="IPR013036">
    <property type="entry name" value="DUF1587"/>
</dbReference>
<sequence length="570" mass="61239">MDTSRCWTLCALLGAGCYVGVATDPGERAESDTGGHASTGGEDEGEPSCEAGVTELGPGAMARLTRLEYSHAVRDLFEIEVPLDELPDDELLGPFSANLDAPPSELELEAYMDQAEAIAAAVAEQPERVLDCAAEGIDEPDACADAFIEVLGRRAYRRPLSDAQRTQLRGLYELGVAQGGPSRGLELVTTAALESPHFLYHVEIGVELGVEPGTGPSEALRLDAFSLAARLSFFLWRSIPDDALLDAAEHGELDEPAGLEAQVERMLDDPRAARGSAAMYRQWMGLEGEFPDKSSESFPAYDPSLAPAMREGLGRFAAAIIHDDGGSMAGLLEDPRAFVDAPLASYYGVELPPDPAGDDGLHRVDLPGDERAGLLTRAGVMAMHGHFNQTAPVQRGRFVREALLCQPIPDPPPDVDDTPPALDPDLSVRERFAMHSSEAGCASCHTLMDPIGFAFEHYDGAGRYRTVDGNLAVDASGELTNTEDLDGSFYGAIELSERLSDSDQVRACFVRQYLRFALVRPLAAEDDCTLAALEEAFAASDDTVEALMLAVATSESFRLRRPRPLPEESN</sequence>
<feature type="domain" description="DUF1588" evidence="4">
    <location>
        <begin position="371"/>
        <end position="467"/>
    </location>
</feature>
<dbReference type="Pfam" id="PF07631">
    <property type="entry name" value="PSD4"/>
    <property type="match status" value="1"/>
</dbReference>
<dbReference type="InterPro" id="IPR013042">
    <property type="entry name" value="DUF1592"/>
</dbReference>
<organism evidence="7 8">
    <name type="scientific">Plesiocystis pacifica SIR-1</name>
    <dbReference type="NCBI Taxonomy" id="391625"/>
    <lineage>
        <taxon>Bacteria</taxon>
        <taxon>Pseudomonadati</taxon>
        <taxon>Myxococcota</taxon>
        <taxon>Polyangia</taxon>
        <taxon>Nannocystales</taxon>
        <taxon>Nannocystaceae</taxon>
        <taxon>Plesiocystis</taxon>
    </lineage>
</organism>
<evidence type="ECO:0008006" key="9">
    <source>
        <dbReference type="Google" id="ProtNLM"/>
    </source>
</evidence>
<dbReference type="PROSITE" id="PS51257">
    <property type="entry name" value="PROKAR_LIPOPROTEIN"/>
    <property type="match status" value="1"/>
</dbReference>
<dbReference type="Proteomes" id="UP000005801">
    <property type="component" value="Unassembled WGS sequence"/>
</dbReference>
<evidence type="ECO:0000259" key="5">
    <source>
        <dbReference type="Pfam" id="PF07631"/>
    </source>
</evidence>
<dbReference type="AlphaFoldDB" id="A6G482"/>